<name>A0AA38FI03_TAXCH</name>
<keyword evidence="2" id="KW-0963">Cytoplasm</keyword>
<dbReference type="AlphaFoldDB" id="A0AA38FI03"/>
<feature type="domain" description="DUF659" evidence="4">
    <location>
        <begin position="559"/>
        <end position="708"/>
    </location>
</feature>
<evidence type="ECO:0000256" key="2">
    <source>
        <dbReference type="ARBA" id="ARBA00022490"/>
    </source>
</evidence>
<dbReference type="EMBL" id="JAHRHJ020000009">
    <property type="protein sequence ID" value="KAH9302637.1"/>
    <property type="molecule type" value="Genomic_DNA"/>
</dbReference>
<dbReference type="Gene3D" id="3.30.750.80">
    <property type="entry name" value="RNA methyltransferase domain (HRMD) like"/>
    <property type="match status" value="1"/>
</dbReference>
<dbReference type="CDD" id="cd21153">
    <property type="entry name" value="PUA_RlmI"/>
    <property type="match status" value="1"/>
</dbReference>
<protein>
    <recommendedName>
        <fullName evidence="8">DUF659 domain-containing protein</fullName>
    </recommendedName>
</protein>
<evidence type="ECO:0000313" key="6">
    <source>
        <dbReference type="EMBL" id="KAH9302637.1"/>
    </source>
</evidence>
<gene>
    <name evidence="6" type="ORF">KI387_014220</name>
</gene>
<dbReference type="Proteomes" id="UP000824469">
    <property type="component" value="Unassembled WGS sequence"/>
</dbReference>
<evidence type="ECO:0000256" key="1">
    <source>
        <dbReference type="ARBA" id="ARBA00004496"/>
    </source>
</evidence>
<dbReference type="InterPro" id="IPR012337">
    <property type="entry name" value="RNaseH-like_sf"/>
</dbReference>
<feature type="domain" description="RlmI-like PUA" evidence="5">
    <location>
        <begin position="2"/>
        <end position="48"/>
    </location>
</feature>
<proteinExistence type="predicted"/>
<evidence type="ECO:0000256" key="3">
    <source>
        <dbReference type="ARBA" id="ARBA00022679"/>
    </source>
</evidence>
<evidence type="ECO:0008006" key="8">
    <source>
        <dbReference type="Google" id="ProtNLM"/>
    </source>
</evidence>
<reference evidence="6 7" key="1">
    <citation type="journal article" date="2021" name="Nat. Plants">
        <title>The Taxus genome provides insights into paclitaxel biosynthesis.</title>
        <authorList>
            <person name="Xiong X."/>
            <person name="Gou J."/>
            <person name="Liao Q."/>
            <person name="Li Y."/>
            <person name="Zhou Q."/>
            <person name="Bi G."/>
            <person name="Li C."/>
            <person name="Du R."/>
            <person name="Wang X."/>
            <person name="Sun T."/>
            <person name="Guo L."/>
            <person name="Liang H."/>
            <person name="Lu P."/>
            <person name="Wu Y."/>
            <person name="Zhang Z."/>
            <person name="Ro D.K."/>
            <person name="Shang Y."/>
            <person name="Huang S."/>
            <person name="Yan J."/>
        </authorList>
    </citation>
    <scope>NUCLEOTIDE SEQUENCE [LARGE SCALE GENOMIC DNA]</scope>
    <source>
        <strain evidence="6">Ta-2019</strain>
    </source>
</reference>
<dbReference type="CDD" id="cd11572">
    <property type="entry name" value="RlmI_M_like"/>
    <property type="match status" value="1"/>
</dbReference>
<dbReference type="InterPro" id="IPR029063">
    <property type="entry name" value="SAM-dependent_MTases_sf"/>
</dbReference>
<evidence type="ECO:0000313" key="7">
    <source>
        <dbReference type="Proteomes" id="UP000824469"/>
    </source>
</evidence>
<comment type="subcellular location">
    <subcellularLocation>
        <location evidence="1">Cytoplasm</location>
    </subcellularLocation>
</comment>
<dbReference type="PANTHER" id="PTHR42873:SF1">
    <property type="entry name" value="S-ADENOSYLMETHIONINE-DEPENDENT METHYLTRANSFERASE DOMAIN-CONTAINING PROTEIN"/>
    <property type="match status" value="1"/>
</dbReference>
<keyword evidence="3" id="KW-0808">Transferase</keyword>
<dbReference type="InterPro" id="IPR036974">
    <property type="entry name" value="PUA_sf"/>
</dbReference>
<organism evidence="6 7">
    <name type="scientific">Taxus chinensis</name>
    <name type="common">Chinese yew</name>
    <name type="synonym">Taxus wallichiana var. chinensis</name>
    <dbReference type="NCBI Taxonomy" id="29808"/>
    <lineage>
        <taxon>Eukaryota</taxon>
        <taxon>Viridiplantae</taxon>
        <taxon>Streptophyta</taxon>
        <taxon>Embryophyta</taxon>
        <taxon>Tracheophyta</taxon>
        <taxon>Spermatophyta</taxon>
        <taxon>Pinopsida</taxon>
        <taxon>Pinidae</taxon>
        <taxon>Conifers II</taxon>
        <taxon>Cupressales</taxon>
        <taxon>Taxaceae</taxon>
        <taxon>Taxus</taxon>
    </lineage>
</organism>
<keyword evidence="7" id="KW-1185">Reference proteome</keyword>
<dbReference type="InterPro" id="IPR007021">
    <property type="entry name" value="DUF659"/>
</dbReference>
<sequence length="957" mass="106850">MVYSGAVDRIVGRPPPKTGDIVLVTNESEKPIAWGIYNSVSMFSVRLMQMEEDANRDPSSILDMELLLQSRMNDALDLRRRLELPRSDTNVYRLVNSQGDRLSGLIVDVFGNHAVIASSAAWVEKYRSVIELLVRQIPEIDDIKWRPSVEILKEEGLNIDIECEEPISTENRVKVMENGINYIISLEGQKTGFYADQRDNRLLVGSLSKGRTVLDMCCYSGGFALNAAFGGAVHVTGNDVSIQGIMVPTKTNRYRNLNGLAMCLTKKGGLLMTCSCSGAMTQSGSFLSVLQRAASSVGRKITVLRHAGAATDHPIDPSYPEGAYLTSGSVQVEREIGYSFDMKAKLRIEIATYYAAFNVEIGWLIQTNIPTAIPLQNQDNIRKSQRGESSYANHCLSMNQVEQEVEIGGRGRVGDATMEESGEGTQNVVATATGRGVGTCKGLSLEQRAEMVRIFNGYTTENVLKVHGSTLAGKHSNTLAGSSFGVSEVESRGKRKAVGAAPNSIIDMFDSKAREEADDAIGKLFYTAGIPFNVARSPYYKEAMTKVAKAGTNYVPPGDTKLRTTILDRNSSTVNLLMEEMKVTWVSHGCSIIMDGWTDIRHCPLINVIVSCKDGPYFLRAIDCSGKRKDVEFQYQIFKNAIGEVGLSNVVQVVTDAAYVRRATGKLVEREYWHIYWTPWCVHAMNNALKGIGKIQWVNQIVTEARDVQNVIKYGDSNSPNLGEIYECIDNMHGQMKATIEVRDPTLEFYNEHIQPIIQQRWEKLNTPLHMVGYALNPKWYVERPGRVIPLDDDEEASQIRMEWLDFAELDGYKTSAKADKVTIAQEKPVSWWQLYGLLGLLRPLAICLLSQVSNSSAFERNWSTYGWIHSVKRNKFTSTRAKKLVVVHSVLCLMDRKTPEYNQTPALRWDVDPEEPRQVEEDNIVQRGLIGLTFEDKDASTNEEFMDITSDVDSDF</sequence>
<evidence type="ECO:0000259" key="5">
    <source>
        <dbReference type="Pfam" id="PF17785"/>
    </source>
</evidence>
<accession>A0AA38FI03</accession>
<dbReference type="GO" id="GO:0003723">
    <property type="term" value="F:RNA binding"/>
    <property type="evidence" value="ECO:0007669"/>
    <property type="project" value="InterPro"/>
</dbReference>
<evidence type="ECO:0000259" key="4">
    <source>
        <dbReference type="Pfam" id="PF04937"/>
    </source>
</evidence>
<dbReference type="SUPFAM" id="SSF53335">
    <property type="entry name" value="S-adenosyl-L-methionine-dependent methyltransferases"/>
    <property type="match status" value="1"/>
</dbReference>
<dbReference type="PANTHER" id="PTHR42873">
    <property type="entry name" value="RIBOSOMAL RNA LARGE SUBUNIT METHYLTRANSFERASE"/>
    <property type="match status" value="1"/>
</dbReference>
<comment type="caution">
    <text evidence="6">The sequence shown here is derived from an EMBL/GenBank/DDBJ whole genome shotgun (WGS) entry which is preliminary data.</text>
</comment>
<dbReference type="SUPFAM" id="SSF53098">
    <property type="entry name" value="Ribonuclease H-like"/>
    <property type="match status" value="1"/>
</dbReference>
<dbReference type="Pfam" id="PF17785">
    <property type="entry name" value="PUA_3"/>
    <property type="match status" value="1"/>
</dbReference>
<dbReference type="InterPro" id="IPR041532">
    <property type="entry name" value="RlmI-like_PUA"/>
</dbReference>
<dbReference type="Gene3D" id="2.30.130.10">
    <property type="entry name" value="PUA domain"/>
    <property type="match status" value="1"/>
</dbReference>
<dbReference type="Gene3D" id="3.40.50.150">
    <property type="entry name" value="Vaccinia Virus protein VP39"/>
    <property type="match status" value="2"/>
</dbReference>
<dbReference type="Pfam" id="PF04937">
    <property type="entry name" value="DUF659"/>
    <property type="match status" value="1"/>
</dbReference>